<keyword evidence="5" id="KW-1185">Reference proteome</keyword>
<dbReference type="PANTHER" id="PTHR21666:SF289">
    <property type="entry name" value="L-ALA--D-GLU ENDOPEPTIDASE"/>
    <property type="match status" value="1"/>
</dbReference>
<dbReference type="InterPro" id="IPR050570">
    <property type="entry name" value="Cell_wall_metabolism_enzyme"/>
</dbReference>
<dbReference type="InterPro" id="IPR016047">
    <property type="entry name" value="M23ase_b-sheet_dom"/>
</dbReference>
<feature type="chain" id="PRO_5031543066" evidence="2">
    <location>
        <begin position="32"/>
        <end position="252"/>
    </location>
</feature>
<keyword evidence="1 2" id="KW-0732">Signal</keyword>
<evidence type="ECO:0000256" key="2">
    <source>
        <dbReference type="SAM" id="SignalP"/>
    </source>
</evidence>
<proteinExistence type="predicted"/>
<dbReference type="Pfam" id="PF01551">
    <property type="entry name" value="Peptidase_M23"/>
    <property type="match status" value="1"/>
</dbReference>
<dbReference type="Gene3D" id="2.70.70.10">
    <property type="entry name" value="Glucose Permease (Domain IIA)"/>
    <property type="match status" value="1"/>
</dbReference>
<feature type="domain" description="M23ase beta-sheet core" evidence="3">
    <location>
        <begin position="136"/>
        <end position="230"/>
    </location>
</feature>
<evidence type="ECO:0000259" key="3">
    <source>
        <dbReference type="Pfam" id="PF01551"/>
    </source>
</evidence>
<accession>A0A7Z0BVP5</accession>
<dbReference type="SUPFAM" id="SSF51261">
    <property type="entry name" value="Duplicated hybrid motif"/>
    <property type="match status" value="1"/>
</dbReference>
<keyword evidence="4" id="KW-0378">Hydrolase</keyword>
<evidence type="ECO:0000313" key="5">
    <source>
        <dbReference type="Proteomes" id="UP000522081"/>
    </source>
</evidence>
<evidence type="ECO:0000256" key="1">
    <source>
        <dbReference type="ARBA" id="ARBA00022729"/>
    </source>
</evidence>
<dbReference type="EMBL" id="JACBZF010000003">
    <property type="protein sequence ID" value="NYH95555.1"/>
    <property type="molecule type" value="Genomic_DNA"/>
</dbReference>
<protein>
    <submittedName>
        <fullName evidence="4">Murein DD-endopeptidase MepM/ murein hydrolase activator NlpD</fullName>
    </submittedName>
</protein>
<dbReference type="FunFam" id="2.70.70.10:FF:000006">
    <property type="entry name" value="M23 family peptidase"/>
    <property type="match status" value="1"/>
</dbReference>
<dbReference type="CDD" id="cd12797">
    <property type="entry name" value="M23_peptidase"/>
    <property type="match status" value="1"/>
</dbReference>
<dbReference type="GO" id="GO:0004222">
    <property type="term" value="F:metalloendopeptidase activity"/>
    <property type="evidence" value="ECO:0007669"/>
    <property type="project" value="TreeGrafter"/>
</dbReference>
<sequence length="252" mass="25812">MVVQTLVSKISKAVGGAAAAAIMIAATPAAANSSANADIAAPLRAAQGAKPATGANDEEFSKLFNSWQQFEESGVPALAAVAEATSQAGLTAASKSKVSAATMTSVSIPSRMPVDDARLTSSYGMRDHPVTGGRRAHKGVDLAQPTGTPIYATADGVVSKASWYGSYGLYVSLEHGGEIQTRYAHMSRLNVADGQRVKKGDVIGFVGSTGRSTGPHLHYEVRVRGDAVNPVPYMTADHLASASVSQGAGGPE</sequence>
<dbReference type="RefSeq" id="WP_373284986.1">
    <property type="nucleotide sequence ID" value="NZ_BMGF01000003.1"/>
</dbReference>
<evidence type="ECO:0000313" key="4">
    <source>
        <dbReference type="EMBL" id="NYH95555.1"/>
    </source>
</evidence>
<dbReference type="Proteomes" id="UP000522081">
    <property type="component" value="Unassembled WGS sequence"/>
</dbReference>
<organism evidence="4 5">
    <name type="scientific">Novosphingobium marinum</name>
    <dbReference type="NCBI Taxonomy" id="1514948"/>
    <lineage>
        <taxon>Bacteria</taxon>
        <taxon>Pseudomonadati</taxon>
        <taxon>Pseudomonadota</taxon>
        <taxon>Alphaproteobacteria</taxon>
        <taxon>Sphingomonadales</taxon>
        <taxon>Sphingomonadaceae</taxon>
        <taxon>Novosphingobium</taxon>
    </lineage>
</organism>
<dbReference type="AlphaFoldDB" id="A0A7Z0BVP5"/>
<dbReference type="PANTHER" id="PTHR21666">
    <property type="entry name" value="PEPTIDASE-RELATED"/>
    <property type="match status" value="1"/>
</dbReference>
<dbReference type="InterPro" id="IPR011055">
    <property type="entry name" value="Dup_hybrid_motif"/>
</dbReference>
<gene>
    <name evidence="4" type="ORF">FHS75_001884</name>
</gene>
<feature type="signal peptide" evidence="2">
    <location>
        <begin position="1"/>
        <end position="31"/>
    </location>
</feature>
<reference evidence="4 5" key="1">
    <citation type="submission" date="2020-07" db="EMBL/GenBank/DDBJ databases">
        <title>Genomic Encyclopedia of Type Strains, Phase IV (KMG-IV): sequencing the most valuable type-strain genomes for metagenomic binning, comparative biology and taxonomic classification.</title>
        <authorList>
            <person name="Goeker M."/>
        </authorList>
    </citation>
    <scope>NUCLEOTIDE SEQUENCE [LARGE SCALE GENOMIC DNA]</scope>
    <source>
        <strain evidence="4 5">DSM 29043</strain>
    </source>
</reference>
<comment type="caution">
    <text evidence="4">The sequence shown here is derived from an EMBL/GenBank/DDBJ whole genome shotgun (WGS) entry which is preliminary data.</text>
</comment>
<name>A0A7Z0BVP5_9SPHN</name>